<dbReference type="GO" id="GO:0008193">
    <property type="term" value="F:tRNA guanylyltransferase activity"/>
    <property type="evidence" value="ECO:0007669"/>
    <property type="project" value="UniProtKB-UniRule"/>
</dbReference>
<comment type="function">
    <text evidence="1 14">Adds a GMP to the 5'-end of tRNA(His) after transcription and RNase P cleavage.</text>
</comment>
<evidence type="ECO:0000256" key="13">
    <source>
        <dbReference type="ARBA" id="ARBA00047281"/>
    </source>
</evidence>
<dbReference type="GO" id="GO:0000287">
    <property type="term" value="F:magnesium ion binding"/>
    <property type="evidence" value="ECO:0007669"/>
    <property type="project" value="UniProtKB-UniRule"/>
</dbReference>
<gene>
    <name evidence="20" type="ORF">AAP_06157</name>
</gene>
<keyword evidence="9 14" id="KW-0547">Nucleotide-binding</keyword>
<evidence type="ECO:0000256" key="2">
    <source>
        <dbReference type="ARBA" id="ARBA00010113"/>
    </source>
</evidence>
<organism evidence="20 21">
    <name type="scientific">Ascosphaera apis ARSEF 7405</name>
    <dbReference type="NCBI Taxonomy" id="392613"/>
    <lineage>
        <taxon>Eukaryota</taxon>
        <taxon>Fungi</taxon>
        <taxon>Dikarya</taxon>
        <taxon>Ascomycota</taxon>
        <taxon>Pezizomycotina</taxon>
        <taxon>Eurotiomycetes</taxon>
        <taxon>Eurotiomycetidae</taxon>
        <taxon>Onygenales</taxon>
        <taxon>Ascosphaeraceae</taxon>
        <taxon>Ascosphaera</taxon>
    </lineage>
</organism>
<keyword evidence="11 14" id="KW-0342">GTP-binding</keyword>
<dbReference type="AlphaFoldDB" id="A0A162I070"/>
<dbReference type="InterPro" id="IPR038469">
    <property type="entry name" value="tRNAHis_GuaTrfase_Thg1_sf"/>
</dbReference>
<comment type="cofactor">
    <cofactor evidence="16">
        <name>Mg(2+)</name>
        <dbReference type="ChEBI" id="CHEBI:18420"/>
    </cofactor>
    <text evidence="16">Binds 2 magnesium ions per subunit.</text>
</comment>
<dbReference type="GO" id="GO:0006400">
    <property type="term" value="P:tRNA modification"/>
    <property type="evidence" value="ECO:0007669"/>
    <property type="project" value="UniProtKB-UniRule"/>
</dbReference>
<dbReference type="PANTHER" id="PTHR12729:SF6">
    <property type="entry name" value="TRNA(HIS) GUANYLYLTRANSFERASE-RELATED"/>
    <property type="match status" value="1"/>
</dbReference>
<feature type="binding site" evidence="15">
    <location>
        <begin position="75"/>
        <end position="76"/>
    </location>
    <ligand>
        <name>GTP</name>
        <dbReference type="ChEBI" id="CHEBI:37565"/>
    </ligand>
</feature>
<name>A0A162I070_9EURO</name>
<keyword evidence="6 14" id="KW-0819">tRNA processing</keyword>
<dbReference type="OrthoDB" id="62560at2759"/>
<comment type="similarity">
    <text evidence="2 14">Belongs to the tRNA(His) guanylyltransferase family.</text>
</comment>
<accession>A0A162I070</accession>
<feature type="binding site" evidence="16">
    <location>
        <position position="29"/>
    </location>
    <ligand>
        <name>Mg(2+)</name>
        <dbReference type="ChEBI" id="CHEBI:18420"/>
        <label>1</label>
        <note>catalytic</note>
    </ligand>
</feature>
<dbReference type="Gene3D" id="3.30.70.3000">
    <property type="match status" value="1"/>
</dbReference>
<sequence length="279" mass="32145">MANSKYEYTRLFEQQDSLLPNTWIVIRIDGIGFHKFSKHYNFEKPNDIRALNVMNDAAMAVMKRYPDLVLAYGQSDEYSKLTTAVVSTFTASYCRNWSVHFPDQPLDADMEPAFDGRAVLYPSDTNLRDYLCWRQADCHINNLYNTTFWSMVLKGGMTNQEAEVALKGTLAADKNEILFSQFGINYNNEPEMYKKGSVIYREYEMGSISTQPIPGGQQTGKQFQDRPEELSRSKADKLRKLRAKAEVVIRHVDIFNDDFWTKRPWILSGKPGKLLEKSS</sequence>
<feature type="domain" description="Thg1 C-terminal" evidence="19">
    <location>
        <begin position="126"/>
        <end position="255"/>
    </location>
</feature>
<evidence type="ECO:0000256" key="15">
    <source>
        <dbReference type="PIRSR" id="PIRSR028980-1"/>
    </source>
</evidence>
<dbReference type="Pfam" id="PF14413">
    <property type="entry name" value="Thg1C"/>
    <property type="match status" value="1"/>
</dbReference>
<keyword evidence="21" id="KW-1185">Reference proteome</keyword>
<dbReference type="Proteomes" id="UP000242877">
    <property type="component" value="Unassembled WGS sequence"/>
</dbReference>
<evidence type="ECO:0000256" key="9">
    <source>
        <dbReference type="ARBA" id="ARBA00022741"/>
    </source>
</evidence>
<feature type="binding site" evidence="16">
    <location>
        <position position="30"/>
    </location>
    <ligand>
        <name>Mg(2+)</name>
        <dbReference type="ChEBI" id="CHEBI:18420"/>
        <label>1</label>
        <note>catalytic</note>
    </ligand>
</feature>
<evidence type="ECO:0000256" key="5">
    <source>
        <dbReference type="ARBA" id="ARBA00022679"/>
    </source>
</evidence>
<keyword evidence="10 14" id="KW-0460">Magnesium</keyword>
<keyword evidence="7 14" id="KW-0548">Nucleotidyltransferase</keyword>
<evidence type="ECO:0000256" key="1">
    <source>
        <dbReference type="ARBA" id="ARBA00002939"/>
    </source>
</evidence>
<evidence type="ECO:0000313" key="20">
    <source>
        <dbReference type="EMBL" id="KZZ86893.1"/>
    </source>
</evidence>
<feature type="binding site" evidence="15">
    <location>
        <begin position="29"/>
        <end position="34"/>
    </location>
    <ligand>
        <name>GTP</name>
        <dbReference type="ChEBI" id="CHEBI:37565"/>
    </ligand>
</feature>
<dbReference type="PANTHER" id="PTHR12729">
    <property type="entry name" value="TRNA(HIS) GUANYLYLTRANSFERASE-RELATED"/>
    <property type="match status" value="1"/>
</dbReference>
<evidence type="ECO:0000256" key="6">
    <source>
        <dbReference type="ARBA" id="ARBA00022694"/>
    </source>
</evidence>
<evidence type="ECO:0000256" key="4">
    <source>
        <dbReference type="ARBA" id="ARBA00015443"/>
    </source>
</evidence>
<protein>
    <recommendedName>
        <fullName evidence="4 14">tRNA(His) guanylyltransferase</fullName>
        <ecNumber evidence="3 14">2.7.7.79</ecNumber>
    </recommendedName>
    <alternativeName>
        <fullName evidence="12 14">tRNA-histidine guanylyltransferase</fullName>
    </alternativeName>
</protein>
<evidence type="ECO:0000259" key="18">
    <source>
        <dbReference type="Pfam" id="PF04446"/>
    </source>
</evidence>
<evidence type="ECO:0000313" key="21">
    <source>
        <dbReference type="Proteomes" id="UP000242877"/>
    </source>
</evidence>
<comment type="catalytic activity">
    <reaction evidence="13 14">
        <text>a 5'-end ribonucleotide-tRNA(His) + GTP + ATP + H2O = a 5'-end phospho-guanosine-ribonucleotide-tRNA(His) + AMP + 2 diphosphate + H(+)</text>
        <dbReference type="Rhea" id="RHEA:54564"/>
        <dbReference type="Rhea" id="RHEA-COMP:14193"/>
        <dbReference type="Rhea" id="RHEA-COMP:14917"/>
        <dbReference type="ChEBI" id="CHEBI:15377"/>
        <dbReference type="ChEBI" id="CHEBI:15378"/>
        <dbReference type="ChEBI" id="CHEBI:30616"/>
        <dbReference type="ChEBI" id="CHEBI:33019"/>
        <dbReference type="ChEBI" id="CHEBI:37565"/>
        <dbReference type="ChEBI" id="CHEBI:138282"/>
        <dbReference type="ChEBI" id="CHEBI:141847"/>
        <dbReference type="ChEBI" id="CHEBI:456215"/>
        <dbReference type="EC" id="2.7.7.79"/>
    </reaction>
</comment>
<feature type="binding site" evidence="16">
    <location>
        <position position="76"/>
    </location>
    <ligand>
        <name>Mg(2+)</name>
        <dbReference type="ChEBI" id="CHEBI:18420"/>
        <label>1</label>
        <note>catalytic</note>
    </ligand>
</feature>
<evidence type="ECO:0000256" key="17">
    <source>
        <dbReference type="SAM" id="MobiDB-lite"/>
    </source>
</evidence>
<dbReference type="GO" id="GO:0042802">
    <property type="term" value="F:identical protein binding"/>
    <property type="evidence" value="ECO:0007669"/>
    <property type="project" value="EnsemblFungi"/>
</dbReference>
<evidence type="ECO:0000256" key="8">
    <source>
        <dbReference type="ARBA" id="ARBA00022723"/>
    </source>
</evidence>
<dbReference type="EC" id="2.7.7.79" evidence="3 14"/>
<dbReference type="Pfam" id="PF04446">
    <property type="entry name" value="Thg1"/>
    <property type="match status" value="1"/>
</dbReference>
<feature type="binding site" evidence="16">
    <location>
        <position position="76"/>
    </location>
    <ligand>
        <name>Mg(2+)</name>
        <dbReference type="ChEBI" id="CHEBI:18420"/>
        <label>2</label>
        <note>catalytic</note>
    </ligand>
</feature>
<reference evidence="20 21" key="1">
    <citation type="journal article" date="2016" name="Genome Biol. Evol.">
        <title>Divergent and convergent evolution of fungal pathogenicity.</title>
        <authorList>
            <person name="Shang Y."/>
            <person name="Xiao G."/>
            <person name="Zheng P."/>
            <person name="Cen K."/>
            <person name="Zhan S."/>
            <person name="Wang C."/>
        </authorList>
    </citation>
    <scope>NUCLEOTIDE SEQUENCE [LARGE SCALE GENOMIC DNA]</scope>
    <source>
        <strain evidence="20 21">ARSEF 7405</strain>
    </source>
</reference>
<evidence type="ECO:0000256" key="7">
    <source>
        <dbReference type="ARBA" id="ARBA00022695"/>
    </source>
</evidence>
<comment type="caution">
    <text evidence="20">The sequence shown here is derived from an EMBL/GenBank/DDBJ whole genome shotgun (WGS) entry which is preliminary data.</text>
</comment>
<dbReference type="InterPro" id="IPR007537">
    <property type="entry name" value="tRNAHis_GuaTrfase_Thg1"/>
</dbReference>
<feature type="domain" description="tRNAHis guanylyltransferase catalytic" evidence="18">
    <location>
        <begin position="6"/>
        <end position="122"/>
    </location>
</feature>
<dbReference type="PIRSF" id="PIRSF028980">
    <property type="entry name" value="tRNAHis_guanylyltransferase"/>
    <property type="match status" value="1"/>
</dbReference>
<feature type="compositionally biased region" description="Basic and acidic residues" evidence="17">
    <location>
        <begin position="223"/>
        <end position="235"/>
    </location>
</feature>
<evidence type="ECO:0000256" key="11">
    <source>
        <dbReference type="ARBA" id="ARBA00023134"/>
    </source>
</evidence>
<dbReference type="InterPro" id="IPR024956">
    <property type="entry name" value="tRNAHis_GuaTrfase_cat"/>
</dbReference>
<proteinExistence type="inferred from homology"/>
<keyword evidence="8 14" id="KW-0479">Metal-binding</keyword>
<evidence type="ECO:0000256" key="3">
    <source>
        <dbReference type="ARBA" id="ARBA00012511"/>
    </source>
</evidence>
<evidence type="ECO:0000256" key="16">
    <source>
        <dbReference type="PIRSR" id="PIRSR028980-2"/>
    </source>
</evidence>
<dbReference type="GO" id="GO:0005525">
    <property type="term" value="F:GTP binding"/>
    <property type="evidence" value="ECO:0007669"/>
    <property type="project" value="UniProtKB-UniRule"/>
</dbReference>
<evidence type="ECO:0000256" key="12">
    <source>
        <dbReference type="ARBA" id="ARBA00032480"/>
    </source>
</evidence>
<dbReference type="EMBL" id="AZGZ01000044">
    <property type="protein sequence ID" value="KZZ86893.1"/>
    <property type="molecule type" value="Genomic_DNA"/>
</dbReference>
<dbReference type="VEuPathDB" id="FungiDB:AAP_06157"/>
<evidence type="ECO:0000259" key="19">
    <source>
        <dbReference type="Pfam" id="PF14413"/>
    </source>
</evidence>
<evidence type="ECO:0000256" key="14">
    <source>
        <dbReference type="PIRNR" id="PIRNR028980"/>
    </source>
</evidence>
<keyword evidence="5 14" id="KW-0808">Transferase</keyword>
<feature type="binding site" evidence="16">
    <location>
        <position position="29"/>
    </location>
    <ligand>
        <name>Mg(2+)</name>
        <dbReference type="ChEBI" id="CHEBI:18420"/>
        <label>2</label>
        <note>catalytic</note>
    </ligand>
</feature>
<dbReference type="InterPro" id="IPR025845">
    <property type="entry name" value="Thg1_C_dom"/>
</dbReference>
<dbReference type="FunFam" id="3.30.70.3000:FF:000001">
    <property type="entry name" value="tRNA(His) guanylyltransferase"/>
    <property type="match status" value="1"/>
</dbReference>
<feature type="region of interest" description="Disordered" evidence="17">
    <location>
        <begin position="210"/>
        <end position="235"/>
    </location>
</feature>
<evidence type="ECO:0000256" key="10">
    <source>
        <dbReference type="ARBA" id="ARBA00022842"/>
    </source>
</evidence>